<name>A0A1H3Y394_9BACT</name>
<dbReference type="AlphaFoldDB" id="A0A1H3Y394"/>
<evidence type="ECO:0000313" key="1">
    <source>
        <dbReference type="EMBL" id="SEA06086.1"/>
    </source>
</evidence>
<evidence type="ECO:0000313" key="2">
    <source>
        <dbReference type="Proteomes" id="UP000199656"/>
    </source>
</evidence>
<protein>
    <submittedName>
        <fullName evidence="1">Uncharacterized protein</fullName>
    </submittedName>
</protein>
<accession>A0A1H3Y394</accession>
<dbReference type="Proteomes" id="UP000199656">
    <property type="component" value="Unassembled WGS sequence"/>
</dbReference>
<proteinExistence type="predicted"/>
<dbReference type="STRING" id="408074.SAMN05660909_00665"/>
<dbReference type="EMBL" id="FNRL01000002">
    <property type="protein sequence ID" value="SEA06086.1"/>
    <property type="molecule type" value="Genomic_DNA"/>
</dbReference>
<organism evidence="1 2">
    <name type="scientific">Chitinophaga terrae</name>
    <name type="common">ex Kim and Jung 2007</name>
    <dbReference type="NCBI Taxonomy" id="408074"/>
    <lineage>
        <taxon>Bacteria</taxon>
        <taxon>Pseudomonadati</taxon>
        <taxon>Bacteroidota</taxon>
        <taxon>Chitinophagia</taxon>
        <taxon>Chitinophagales</taxon>
        <taxon>Chitinophagaceae</taxon>
        <taxon>Chitinophaga</taxon>
    </lineage>
</organism>
<gene>
    <name evidence="1" type="ORF">SAMN05660909_00665</name>
</gene>
<reference evidence="2" key="1">
    <citation type="submission" date="2016-10" db="EMBL/GenBank/DDBJ databases">
        <authorList>
            <person name="Varghese N."/>
            <person name="Submissions S."/>
        </authorList>
    </citation>
    <scope>NUCLEOTIDE SEQUENCE [LARGE SCALE GENOMIC DNA]</scope>
    <source>
        <strain evidence="2">DSM 23920</strain>
    </source>
</reference>
<sequence>MFSLIFFYLYTMQTISRKKIFFPINKAFRNYLKLYEREVRLPLSYEELRYYDQSVAVYDKNGVDTLWETVFYPQSMAANIHAGLKRIYSILKAGGDQTAEEHLFIERVDYCIFGNSHPFRIKIVNTYNEVYDYFYIKKADASRIYGLELEHILSPFWINFLVDGTTLVEEHIAGVPGDQFIQHYLNRPEFNPKRIAKEFVKFNERCFVRLLGDMRSYNFVFDITPDFDDVQFRIRAIDFDQQFYEGRRTLYMPQFFKENRVFVELAIRHLNAEVVKQYQQEERAVIARRIKTQRHRIKDLRDVIMTDRVSFPEKIQQLGSELAEYYHDPIFARCKTMGEIIERSLKRLLVSSLR</sequence>
<keyword evidence="2" id="KW-1185">Reference proteome</keyword>